<dbReference type="RefSeq" id="WP_059582959.1">
    <property type="nucleotide sequence ID" value="NZ_CP013417.1"/>
</dbReference>
<dbReference type="Proteomes" id="UP000070255">
    <property type="component" value="Unassembled WGS sequence"/>
</dbReference>
<comment type="caution">
    <text evidence="1">The sequence shown here is derived from an EMBL/GenBank/DDBJ whole genome shotgun (WGS) entry which is preliminary data.</text>
</comment>
<evidence type="ECO:0000313" key="2">
    <source>
        <dbReference type="Proteomes" id="UP000070255"/>
    </source>
</evidence>
<reference evidence="1 2" key="1">
    <citation type="submission" date="2015-11" db="EMBL/GenBank/DDBJ databases">
        <authorList>
            <person name="Sahl J."/>
            <person name="Wagner D."/>
            <person name="Keim P."/>
        </authorList>
    </citation>
    <scope>NUCLEOTIDE SEQUENCE [LARGE SCALE GENOMIC DNA]</scope>
    <source>
        <strain evidence="1 2">BDU18</strain>
    </source>
</reference>
<name>A0ABR5TEC6_9BURK</name>
<keyword evidence="2" id="KW-1185">Reference proteome</keyword>
<proteinExistence type="predicted"/>
<accession>A0ABR5TEC6</accession>
<gene>
    <name evidence="1" type="ORF">WS72_11100</name>
</gene>
<dbReference type="EMBL" id="LNJQ01000001">
    <property type="protein sequence ID" value="KWZ43352.1"/>
    <property type="molecule type" value="Genomic_DNA"/>
</dbReference>
<organism evidence="1 2">
    <name type="scientific">Burkholderia savannae</name>
    <dbReference type="NCBI Taxonomy" id="1637837"/>
    <lineage>
        <taxon>Bacteria</taxon>
        <taxon>Pseudomonadati</taxon>
        <taxon>Pseudomonadota</taxon>
        <taxon>Betaproteobacteria</taxon>
        <taxon>Burkholderiales</taxon>
        <taxon>Burkholderiaceae</taxon>
        <taxon>Burkholderia</taxon>
        <taxon>pseudomallei group</taxon>
    </lineage>
</organism>
<protein>
    <submittedName>
        <fullName evidence="1">Uncharacterized protein</fullName>
    </submittedName>
</protein>
<evidence type="ECO:0000313" key="1">
    <source>
        <dbReference type="EMBL" id="KWZ43352.1"/>
    </source>
</evidence>
<sequence>MRFEASLTGGASHEFHERFVYGREAFAPDAQAFEVMRPRTDAPDGAAGFAATASGRLAAAGGLRGDAGGVQ</sequence>